<feature type="compositionally biased region" description="Basic residues" evidence="1">
    <location>
        <begin position="1"/>
        <end position="19"/>
    </location>
</feature>
<evidence type="ECO:0000313" key="2">
    <source>
        <dbReference type="EMBL" id="KIY96874.1"/>
    </source>
</evidence>
<organism evidence="2 3">
    <name type="scientific">Monoraphidium neglectum</name>
    <dbReference type="NCBI Taxonomy" id="145388"/>
    <lineage>
        <taxon>Eukaryota</taxon>
        <taxon>Viridiplantae</taxon>
        <taxon>Chlorophyta</taxon>
        <taxon>core chlorophytes</taxon>
        <taxon>Chlorophyceae</taxon>
        <taxon>CS clade</taxon>
        <taxon>Sphaeropleales</taxon>
        <taxon>Selenastraceae</taxon>
        <taxon>Monoraphidium</taxon>
    </lineage>
</organism>
<feature type="non-terminal residue" evidence="2">
    <location>
        <position position="1"/>
    </location>
</feature>
<sequence>APAPPRRRSRGCRAPRSRWPRSGGPTTAGRWSPLTRRAAWPSGSSPGAAAAGAAL</sequence>
<feature type="non-terminal residue" evidence="2">
    <location>
        <position position="55"/>
    </location>
</feature>
<dbReference type="EMBL" id="KK102805">
    <property type="protein sequence ID" value="KIY96874.1"/>
    <property type="molecule type" value="Genomic_DNA"/>
</dbReference>
<gene>
    <name evidence="2" type="ORF">MNEG_11090</name>
</gene>
<name>A0A0D2LZP1_9CHLO</name>
<dbReference type="AlphaFoldDB" id="A0A0D2LZP1"/>
<dbReference type="KEGG" id="mng:MNEG_11090"/>
<evidence type="ECO:0000313" key="3">
    <source>
        <dbReference type="Proteomes" id="UP000054498"/>
    </source>
</evidence>
<dbReference type="Proteomes" id="UP000054498">
    <property type="component" value="Unassembled WGS sequence"/>
</dbReference>
<evidence type="ECO:0000256" key="1">
    <source>
        <dbReference type="SAM" id="MobiDB-lite"/>
    </source>
</evidence>
<proteinExistence type="predicted"/>
<dbReference type="GeneID" id="25728318"/>
<feature type="region of interest" description="Disordered" evidence="1">
    <location>
        <begin position="1"/>
        <end position="55"/>
    </location>
</feature>
<accession>A0A0D2LZP1</accession>
<keyword evidence="3" id="KW-1185">Reference proteome</keyword>
<protein>
    <submittedName>
        <fullName evidence="2">Uncharacterized protein</fullName>
    </submittedName>
</protein>
<dbReference type="RefSeq" id="XP_013895894.1">
    <property type="nucleotide sequence ID" value="XM_014040440.1"/>
</dbReference>
<feature type="compositionally biased region" description="Low complexity" evidence="1">
    <location>
        <begin position="38"/>
        <end position="55"/>
    </location>
</feature>
<reference evidence="2 3" key="1">
    <citation type="journal article" date="2013" name="BMC Genomics">
        <title>Reconstruction of the lipid metabolism for the microalga Monoraphidium neglectum from its genome sequence reveals characteristics suitable for biofuel production.</title>
        <authorList>
            <person name="Bogen C."/>
            <person name="Al-Dilaimi A."/>
            <person name="Albersmeier A."/>
            <person name="Wichmann J."/>
            <person name="Grundmann M."/>
            <person name="Rupp O."/>
            <person name="Lauersen K.J."/>
            <person name="Blifernez-Klassen O."/>
            <person name="Kalinowski J."/>
            <person name="Goesmann A."/>
            <person name="Mussgnug J.H."/>
            <person name="Kruse O."/>
        </authorList>
    </citation>
    <scope>NUCLEOTIDE SEQUENCE [LARGE SCALE GENOMIC DNA]</scope>
    <source>
        <strain evidence="2 3">SAG 48.87</strain>
    </source>
</reference>